<organism evidence="2 3">
    <name type="scientific">Sphaerisporangium dianthi</name>
    <dbReference type="NCBI Taxonomy" id="1436120"/>
    <lineage>
        <taxon>Bacteria</taxon>
        <taxon>Bacillati</taxon>
        <taxon>Actinomycetota</taxon>
        <taxon>Actinomycetes</taxon>
        <taxon>Streptosporangiales</taxon>
        <taxon>Streptosporangiaceae</taxon>
        <taxon>Sphaerisporangium</taxon>
    </lineage>
</organism>
<dbReference type="SUPFAM" id="SSF52091">
    <property type="entry name" value="SpoIIaa-like"/>
    <property type="match status" value="1"/>
</dbReference>
<dbReference type="Gene3D" id="3.30.750.24">
    <property type="entry name" value="STAS domain"/>
    <property type="match status" value="1"/>
</dbReference>
<dbReference type="PROSITE" id="PS50801">
    <property type="entry name" value="STAS"/>
    <property type="match status" value="1"/>
</dbReference>
<evidence type="ECO:0000313" key="2">
    <source>
        <dbReference type="EMBL" id="MFC4530681.1"/>
    </source>
</evidence>
<proteinExistence type="predicted"/>
<gene>
    <name evidence="2" type="ORF">ACFO60_07885</name>
</gene>
<dbReference type="CDD" id="cd07043">
    <property type="entry name" value="STAS_anti-anti-sigma_factors"/>
    <property type="match status" value="1"/>
</dbReference>
<reference evidence="3" key="1">
    <citation type="journal article" date="2019" name="Int. J. Syst. Evol. Microbiol.">
        <title>The Global Catalogue of Microorganisms (GCM) 10K type strain sequencing project: providing services to taxonomists for standard genome sequencing and annotation.</title>
        <authorList>
            <consortium name="The Broad Institute Genomics Platform"/>
            <consortium name="The Broad Institute Genome Sequencing Center for Infectious Disease"/>
            <person name="Wu L."/>
            <person name="Ma J."/>
        </authorList>
    </citation>
    <scope>NUCLEOTIDE SEQUENCE [LARGE SCALE GENOMIC DNA]</scope>
    <source>
        <strain evidence="3">CGMCC 4.7132</strain>
    </source>
</reference>
<name>A0ABV9CC29_9ACTN</name>
<comment type="caution">
    <text evidence="2">The sequence shown here is derived from an EMBL/GenBank/DDBJ whole genome shotgun (WGS) entry which is preliminary data.</text>
</comment>
<evidence type="ECO:0000259" key="1">
    <source>
        <dbReference type="PROSITE" id="PS50801"/>
    </source>
</evidence>
<dbReference type="Pfam" id="PF01740">
    <property type="entry name" value="STAS"/>
    <property type="match status" value="1"/>
</dbReference>
<protein>
    <submittedName>
        <fullName evidence="2">STAS domain-containing protein</fullName>
    </submittedName>
</protein>
<dbReference type="EMBL" id="JBHSFP010000004">
    <property type="protein sequence ID" value="MFC4530681.1"/>
    <property type="molecule type" value="Genomic_DNA"/>
</dbReference>
<dbReference type="RefSeq" id="WP_380838678.1">
    <property type="nucleotide sequence ID" value="NZ_JBHSFP010000004.1"/>
</dbReference>
<accession>A0ABV9CC29</accession>
<evidence type="ECO:0000313" key="3">
    <source>
        <dbReference type="Proteomes" id="UP001596004"/>
    </source>
</evidence>
<sequence>MDLQVKVVYRRSESAVVDMSGELDASTSAAAKEFLTSLIQQGCTHILIDGRGLLFCDVAGARVLDHVHARMRTAEGGGLVLLIQPKLRNLFDLLWPGPPDTCPALLVAGSAEWDVPPALTAVPRHVAVIRTLNHQRRPPVRKAEKVSQTASAGTPHPELVRSKRLRAQAESHLQVMRQRVAVTYSAVEEIQQTLAVARATLLARQGVRRAVS</sequence>
<dbReference type="InterPro" id="IPR002645">
    <property type="entry name" value="STAS_dom"/>
</dbReference>
<dbReference type="InterPro" id="IPR036513">
    <property type="entry name" value="STAS_dom_sf"/>
</dbReference>
<dbReference type="Proteomes" id="UP001596004">
    <property type="component" value="Unassembled WGS sequence"/>
</dbReference>
<feature type="domain" description="STAS" evidence="1">
    <location>
        <begin position="16"/>
        <end position="81"/>
    </location>
</feature>
<keyword evidence="3" id="KW-1185">Reference proteome</keyword>